<gene>
    <name evidence="2" type="ORF">SAMN04488513_107182</name>
</gene>
<dbReference type="AlphaFoldDB" id="A0A1M6LJ84"/>
<sequence length="54" mass="6053">MVDNSVITVVILKLHLWANLFIIFIMFKLVTTKIAISIPEKSSVEIANFGESFA</sequence>
<keyword evidence="1" id="KW-0812">Transmembrane</keyword>
<name>A0A1M6LJ84_9FLAO</name>
<keyword evidence="1" id="KW-1133">Transmembrane helix</keyword>
<dbReference type="EMBL" id="FQYU01000007">
    <property type="protein sequence ID" value="SHJ71261.1"/>
    <property type="molecule type" value="Genomic_DNA"/>
</dbReference>
<keyword evidence="3" id="KW-1185">Reference proteome</keyword>
<keyword evidence="1" id="KW-0472">Membrane</keyword>
<proteinExistence type="predicted"/>
<dbReference type="Proteomes" id="UP000184543">
    <property type="component" value="Unassembled WGS sequence"/>
</dbReference>
<organism evidence="2 3">
    <name type="scientific">Pseudozobellia thermophila</name>
    <dbReference type="NCBI Taxonomy" id="192903"/>
    <lineage>
        <taxon>Bacteria</taxon>
        <taxon>Pseudomonadati</taxon>
        <taxon>Bacteroidota</taxon>
        <taxon>Flavobacteriia</taxon>
        <taxon>Flavobacteriales</taxon>
        <taxon>Flavobacteriaceae</taxon>
        <taxon>Pseudozobellia</taxon>
    </lineage>
</organism>
<protein>
    <submittedName>
        <fullName evidence="2">Uncharacterized protein</fullName>
    </submittedName>
</protein>
<reference evidence="3" key="1">
    <citation type="submission" date="2016-11" db="EMBL/GenBank/DDBJ databases">
        <authorList>
            <person name="Varghese N."/>
            <person name="Submissions S."/>
        </authorList>
    </citation>
    <scope>NUCLEOTIDE SEQUENCE [LARGE SCALE GENOMIC DNA]</scope>
    <source>
        <strain evidence="3">DSM 19858</strain>
    </source>
</reference>
<evidence type="ECO:0000313" key="2">
    <source>
        <dbReference type="EMBL" id="SHJ71261.1"/>
    </source>
</evidence>
<accession>A0A1M6LJ84</accession>
<evidence type="ECO:0000256" key="1">
    <source>
        <dbReference type="SAM" id="Phobius"/>
    </source>
</evidence>
<evidence type="ECO:0000313" key="3">
    <source>
        <dbReference type="Proteomes" id="UP000184543"/>
    </source>
</evidence>
<feature type="transmembrane region" description="Helical" evidence="1">
    <location>
        <begin position="6"/>
        <end position="27"/>
    </location>
</feature>